<comment type="caution">
    <text evidence="1">The sequence shown here is derived from an EMBL/GenBank/DDBJ whole genome shotgun (WGS) entry which is preliminary data.</text>
</comment>
<dbReference type="AlphaFoldDB" id="W6ND24"/>
<accession>W6ND24</accession>
<name>W6ND24_HAECO</name>
<sequence length="103" mass="12349">MEVIILEHQGALRYYDYQPFQIVWRVENVLPTENVRDFSMTVHLMRTNRSDLYFYSDTTKNDSEITRSEHDVGPDVIRAEKRDMLSRFKFIENSSIPRFQSNI</sequence>
<reference evidence="1" key="1">
    <citation type="submission" date="2013-03" db="EMBL/GenBank/DDBJ databases">
        <authorList>
            <person name="Aslett M."/>
        </authorList>
    </citation>
    <scope>NUCLEOTIDE SEQUENCE [LARGE SCALE GENOMIC DNA]</scope>
    <source>
        <strain evidence="1">ISE/inbred ISE</strain>
    </source>
</reference>
<gene>
    <name evidence="1" type="ORF">HCOI_01174500</name>
</gene>
<proteinExistence type="predicted"/>
<evidence type="ECO:0000313" key="1">
    <source>
        <dbReference type="EMBL" id="CDL94760.1"/>
    </source>
</evidence>
<protein>
    <submittedName>
        <fullName evidence="1">Uncharacterized protein</fullName>
    </submittedName>
</protein>
<dbReference type="EMBL" id="CAVP010058492">
    <property type="protein sequence ID" value="CDL94760.1"/>
    <property type="molecule type" value="Genomic_DNA"/>
</dbReference>
<reference evidence="1" key="2">
    <citation type="submission" date="2013-05" db="EMBL/GenBank/DDBJ databases">
        <title>The genome and transcriptome of Haemonchus contortus: a key model parasite for drug and vaccine discovery.</title>
        <authorList>
            <person name="Laing R."/>
            <person name="Kikuchi T."/>
            <person name="Martinelli A."/>
            <person name="Tsai I.J."/>
            <person name="Beech R.N."/>
            <person name="Redman E."/>
            <person name="Holroyd N."/>
            <person name="Bartley D.J."/>
            <person name="Beasley H."/>
            <person name="Britton C."/>
            <person name="Curran D."/>
            <person name="Devaney E."/>
            <person name="Gilabert A."/>
            <person name="Jackson F."/>
            <person name="Hunt M."/>
            <person name="Johnston S."/>
            <person name="Kryukov I."/>
            <person name="Li K."/>
            <person name="Morrison A.A."/>
            <person name="Reid A.J."/>
            <person name="Sargison N."/>
            <person name="Saunders G."/>
            <person name="Wasmuth J.D."/>
            <person name="Wolstenholme A."/>
            <person name="Berriman M."/>
            <person name="Gilleard J.S."/>
            <person name="Cotton J.A."/>
        </authorList>
    </citation>
    <scope>NUCLEOTIDE SEQUENCE [LARGE SCALE GENOMIC DNA]</scope>
    <source>
        <strain evidence="1">ISE/inbred ISE</strain>
    </source>
</reference>
<organism evidence="1">
    <name type="scientific">Haemonchus contortus</name>
    <name type="common">Barber pole worm</name>
    <dbReference type="NCBI Taxonomy" id="6289"/>
    <lineage>
        <taxon>Eukaryota</taxon>
        <taxon>Metazoa</taxon>
        <taxon>Ecdysozoa</taxon>
        <taxon>Nematoda</taxon>
        <taxon>Chromadorea</taxon>
        <taxon>Rhabditida</taxon>
        <taxon>Rhabditina</taxon>
        <taxon>Rhabditomorpha</taxon>
        <taxon>Strongyloidea</taxon>
        <taxon>Trichostrongylidae</taxon>
        <taxon>Haemonchus</taxon>
    </lineage>
</organism>